<organism evidence="5">
    <name type="scientific">Streptococcus pneumoniae</name>
    <dbReference type="NCBI Taxonomy" id="1313"/>
    <lineage>
        <taxon>Bacteria</taxon>
        <taxon>Bacillati</taxon>
        <taxon>Bacillota</taxon>
        <taxon>Bacilli</taxon>
        <taxon>Lactobacillales</taxon>
        <taxon>Streptococcaceae</taxon>
        <taxon>Streptococcus</taxon>
    </lineage>
</organism>
<comment type="function">
    <text evidence="1">Catalyzes the dephosphorylation of 2-6 carbon acid sugars in vitro.</text>
</comment>
<dbReference type="PIRSF" id="PIRSF000915">
    <property type="entry name" value="PGP-type_phosphatase"/>
    <property type="match status" value="1"/>
</dbReference>
<dbReference type="Gene3D" id="3.40.50.1000">
    <property type="entry name" value="HAD superfamily/HAD-like"/>
    <property type="match status" value="2"/>
</dbReference>
<feature type="binding site" evidence="4">
    <location>
        <position position="17"/>
    </location>
    <ligand>
        <name>Mg(2+)</name>
        <dbReference type="ChEBI" id="CHEBI:18420"/>
    </ligand>
</feature>
<dbReference type="GO" id="GO:0016791">
    <property type="term" value="F:phosphatase activity"/>
    <property type="evidence" value="ECO:0007669"/>
    <property type="project" value="TreeGrafter"/>
</dbReference>
<dbReference type="SUPFAM" id="SSF56784">
    <property type="entry name" value="HAD-like"/>
    <property type="match status" value="1"/>
</dbReference>
<dbReference type="InterPro" id="IPR023214">
    <property type="entry name" value="HAD_sf"/>
</dbReference>
<feature type="binding site" evidence="4">
    <location>
        <position position="215"/>
    </location>
    <ligand>
        <name>Mg(2+)</name>
        <dbReference type="ChEBI" id="CHEBI:18420"/>
    </ligand>
</feature>
<evidence type="ECO:0000313" key="5">
    <source>
        <dbReference type="EMBL" id="SBT85368.1"/>
    </source>
</evidence>
<dbReference type="InterPro" id="IPR006357">
    <property type="entry name" value="HAD-SF_hydro_IIA"/>
</dbReference>
<dbReference type="Pfam" id="PF13344">
    <property type="entry name" value="Hydrolase_6"/>
    <property type="match status" value="1"/>
</dbReference>
<reference evidence="5" key="2">
    <citation type="submission" date="2016-06" db="EMBL/GenBank/DDBJ databases">
        <authorList>
            <person name="Kjaerup R.B."/>
            <person name="Dalgaard T.S."/>
            <person name="Juul-Madsen H.R."/>
        </authorList>
    </citation>
    <scope>NUCLEOTIDE SEQUENCE</scope>
    <source>
        <strain evidence="5">23B1</strain>
    </source>
</reference>
<dbReference type="AlphaFoldDB" id="A0A1A9BK68"/>
<keyword evidence="1 4" id="KW-0460">Magnesium</keyword>
<gene>
    <name evidence="5" type="primary">gtp3</name>
</gene>
<protein>
    <recommendedName>
        <fullName evidence="1">Acid sugar phosphatase</fullName>
        <ecNumber evidence="1">3.1.3.-</ecNumber>
    </recommendedName>
</protein>
<dbReference type="EMBL" id="LT594598">
    <property type="protein sequence ID" value="SBT85368.1"/>
    <property type="molecule type" value="Genomic_DNA"/>
</dbReference>
<evidence type="ECO:0000256" key="1">
    <source>
        <dbReference type="PIRNR" id="PIRNR000915"/>
    </source>
</evidence>
<dbReference type="SFLD" id="SFLDG01129">
    <property type="entry name" value="C1.5:_HAD__Beta-PGM__Phosphata"/>
    <property type="match status" value="1"/>
</dbReference>
<feature type="binding site" evidence="4">
    <location>
        <position position="15"/>
    </location>
    <ligand>
        <name>Mg(2+)</name>
        <dbReference type="ChEBI" id="CHEBI:18420"/>
    </ligand>
</feature>
<dbReference type="PANTHER" id="PTHR19288">
    <property type="entry name" value="4-NITROPHENYLPHOSPHATASE-RELATED"/>
    <property type="match status" value="1"/>
</dbReference>
<dbReference type="EC" id="3.1.3.-" evidence="1"/>
<dbReference type="Pfam" id="PF13242">
    <property type="entry name" value="Hydrolase_like"/>
    <property type="match status" value="1"/>
</dbReference>
<evidence type="ECO:0000256" key="4">
    <source>
        <dbReference type="PIRSR" id="PIRSR000915-3"/>
    </source>
</evidence>
<dbReference type="GO" id="GO:0005737">
    <property type="term" value="C:cytoplasm"/>
    <property type="evidence" value="ECO:0007669"/>
    <property type="project" value="TreeGrafter"/>
</dbReference>
<dbReference type="PANTHER" id="PTHR19288:SF46">
    <property type="entry name" value="HALOACID DEHALOGENASE-LIKE HYDROLASE DOMAIN-CONTAINING PROTEIN 2"/>
    <property type="match status" value="1"/>
</dbReference>
<comment type="similarity">
    <text evidence="1">Belongs to the HAD-like hydrolase superfamily. NagD family.</text>
</comment>
<dbReference type="GO" id="GO:0016740">
    <property type="term" value="F:transferase activity"/>
    <property type="evidence" value="ECO:0007669"/>
    <property type="project" value="UniProtKB-KW"/>
</dbReference>
<evidence type="ECO:0000256" key="3">
    <source>
        <dbReference type="PIRSR" id="PIRSR000915-2"/>
    </source>
</evidence>
<keyword evidence="1 4" id="KW-0479">Metal-binding</keyword>
<comment type="cofactor">
    <cofactor evidence="4">
        <name>Mg(2+)</name>
        <dbReference type="ChEBI" id="CHEBI:18420"/>
    </cofactor>
    <text evidence="4">Divalent metal ions. Mg(2+) is the most effective.</text>
</comment>
<name>A0A1A9BK68_STREE</name>
<keyword evidence="5" id="KW-0808">Transferase</keyword>
<feature type="binding site" evidence="3">
    <location>
        <position position="190"/>
    </location>
    <ligand>
        <name>substrate</name>
    </ligand>
</feature>
<proteinExistence type="inferred from homology"/>
<accession>A0A1A9BK68</accession>
<dbReference type="InterPro" id="IPR036412">
    <property type="entry name" value="HAD-like_sf"/>
</dbReference>
<feature type="active site" description="Proton donor" evidence="2">
    <location>
        <position position="17"/>
    </location>
</feature>
<reference evidence="5" key="1">
    <citation type="submission" date="2016-06" db="EMBL/GenBank/DDBJ databases">
        <title>Whole Genome Sequencing of Streptococcus pneumoniae: Development, Evaluation and Verification of Targets for Serogroup and Serotype Prediction using an Automated Pipeline.</title>
        <authorList>
            <person name="Kapatai G."/>
            <person name="Sheppard C.L."/>
            <person name="Al-Shahib A."/>
            <person name="Litt D.J."/>
            <person name="Underwood A.P."/>
            <person name="Harrison T.G."/>
            <person name="Fry N.K."/>
        </authorList>
    </citation>
    <scope>NUCLEOTIDE SEQUENCE</scope>
    <source>
        <strain evidence="5">23B1</strain>
    </source>
</reference>
<feature type="active site" description="Nucleophile" evidence="2">
    <location>
        <position position="15"/>
    </location>
</feature>
<dbReference type="SFLD" id="SFLDS00003">
    <property type="entry name" value="Haloacid_Dehalogenase"/>
    <property type="match status" value="1"/>
</dbReference>
<dbReference type="GO" id="GO:0046872">
    <property type="term" value="F:metal ion binding"/>
    <property type="evidence" value="ECO:0007669"/>
    <property type="project" value="UniProtKB-KW"/>
</dbReference>
<sequence length="266" mass="29743">MDISDLKNKKLFLFDMDGTIYEEDRLFDGTLQLLEYIQSIGGEYIFITNNSSKSVVDYIEKVNQLGIVAKRENFFTSAQATIVFIEEKYPHAKVYCQGTKSLLKELSDSGIDVTDQVRDNIDLVLVGFDTELTSEKIRNTCEVLSTRDVPFIATNPDVRCPVSFGFLPDCGSICEMISKSVDKTPIYIGKPEPTMVNIVRKKLNYSLSETVVIGDRLYTDIMTGINAGVSSVCVLTGEATADDIQQGSIKPTYTFRTVKEMWEGII</sequence>
<evidence type="ECO:0000256" key="2">
    <source>
        <dbReference type="PIRSR" id="PIRSR000915-1"/>
    </source>
</evidence>
<dbReference type="NCBIfam" id="TIGR01460">
    <property type="entry name" value="HAD-SF-IIA"/>
    <property type="match status" value="1"/>
</dbReference>